<proteinExistence type="predicted"/>
<evidence type="ECO:0000313" key="4">
    <source>
        <dbReference type="Proteomes" id="UP001229346"/>
    </source>
</evidence>
<keyword evidence="4" id="KW-1185">Reference proteome</keyword>
<gene>
    <name evidence="3" type="ORF">J2T15_001090</name>
</gene>
<feature type="region of interest" description="Disordered" evidence="1">
    <location>
        <begin position="60"/>
        <end position="107"/>
    </location>
</feature>
<feature type="compositionally biased region" description="Basic and acidic residues" evidence="1">
    <location>
        <begin position="95"/>
        <end position="107"/>
    </location>
</feature>
<dbReference type="RefSeq" id="WP_307201804.1">
    <property type="nucleotide sequence ID" value="NZ_JAUSSU010000002.1"/>
</dbReference>
<keyword evidence="2" id="KW-0472">Membrane</keyword>
<keyword evidence="2" id="KW-0812">Transmembrane</keyword>
<feature type="transmembrane region" description="Helical" evidence="2">
    <location>
        <begin position="9"/>
        <end position="27"/>
    </location>
</feature>
<evidence type="ECO:0000256" key="1">
    <source>
        <dbReference type="SAM" id="MobiDB-lite"/>
    </source>
</evidence>
<sequence length="107" mass="11891">MSRSQGKWNGWSIAILILIVIGVWFSITTNPLGFILPVVILGAIFLLYKYPPSFLQGYRRTGPGQARVKQGRSSSAGKPKTTRPRSKSAPFRVIEGGKDDNDMPKYH</sequence>
<dbReference type="EMBL" id="JAUSSU010000002">
    <property type="protein sequence ID" value="MDQ0111657.1"/>
    <property type="molecule type" value="Genomic_DNA"/>
</dbReference>
<evidence type="ECO:0008006" key="5">
    <source>
        <dbReference type="Google" id="ProtNLM"/>
    </source>
</evidence>
<protein>
    <recommendedName>
        <fullName evidence="5">DUF2207 domain-containing protein</fullName>
    </recommendedName>
</protein>
<comment type="caution">
    <text evidence="3">The sequence shown here is derived from an EMBL/GenBank/DDBJ whole genome shotgun (WGS) entry which is preliminary data.</text>
</comment>
<reference evidence="3 4" key="1">
    <citation type="submission" date="2023-07" db="EMBL/GenBank/DDBJ databases">
        <title>Sorghum-associated microbial communities from plants grown in Nebraska, USA.</title>
        <authorList>
            <person name="Schachtman D."/>
        </authorList>
    </citation>
    <scope>NUCLEOTIDE SEQUENCE [LARGE SCALE GENOMIC DNA]</scope>
    <source>
        <strain evidence="3 4">CC482</strain>
    </source>
</reference>
<evidence type="ECO:0000256" key="2">
    <source>
        <dbReference type="SAM" id="Phobius"/>
    </source>
</evidence>
<name>A0ABT9TX53_PAEHA</name>
<keyword evidence="2" id="KW-1133">Transmembrane helix</keyword>
<accession>A0ABT9TX53</accession>
<evidence type="ECO:0000313" key="3">
    <source>
        <dbReference type="EMBL" id="MDQ0111657.1"/>
    </source>
</evidence>
<feature type="transmembrane region" description="Helical" evidence="2">
    <location>
        <begin position="33"/>
        <end position="50"/>
    </location>
</feature>
<dbReference type="Proteomes" id="UP001229346">
    <property type="component" value="Unassembled WGS sequence"/>
</dbReference>
<organism evidence="3 4">
    <name type="scientific">Paenibacillus harenae</name>
    <dbReference type="NCBI Taxonomy" id="306543"/>
    <lineage>
        <taxon>Bacteria</taxon>
        <taxon>Bacillati</taxon>
        <taxon>Bacillota</taxon>
        <taxon>Bacilli</taxon>
        <taxon>Bacillales</taxon>
        <taxon>Paenibacillaceae</taxon>
        <taxon>Paenibacillus</taxon>
    </lineage>
</organism>